<feature type="transmembrane region" description="Helical" evidence="8">
    <location>
        <begin position="56"/>
        <end position="79"/>
    </location>
</feature>
<dbReference type="PANTHER" id="PTHR36838:SF1">
    <property type="entry name" value="SLR1864 PROTEIN"/>
    <property type="match status" value="1"/>
</dbReference>
<feature type="transmembrane region" description="Helical" evidence="8">
    <location>
        <begin position="32"/>
        <end position="50"/>
    </location>
</feature>
<comment type="caution">
    <text evidence="9">The sequence shown here is derived from an EMBL/GenBank/DDBJ whole genome shotgun (WGS) entry which is preliminary data.</text>
</comment>
<dbReference type="Proteomes" id="UP000297975">
    <property type="component" value="Unassembled WGS sequence"/>
</dbReference>
<feature type="transmembrane region" description="Helical" evidence="8">
    <location>
        <begin position="218"/>
        <end position="239"/>
    </location>
</feature>
<feature type="transmembrane region" description="Helical" evidence="8">
    <location>
        <begin position="160"/>
        <end position="176"/>
    </location>
</feature>
<evidence type="ECO:0000256" key="6">
    <source>
        <dbReference type="ARBA" id="ARBA00022989"/>
    </source>
</evidence>
<keyword evidence="4" id="KW-1003">Cell membrane</keyword>
<evidence type="ECO:0000256" key="1">
    <source>
        <dbReference type="ARBA" id="ARBA00004651"/>
    </source>
</evidence>
<proteinExistence type="inferred from homology"/>
<dbReference type="EMBL" id="SOPW01000002">
    <property type="protein sequence ID" value="TFB24434.1"/>
    <property type="molecule type" value="Genomic_DNA"/>
</dbReference>
<dbReference type="GO" id="GO:0005886">
    <property type="term" value="C:plasma membrane"/>
    <property type="evidence" value="ECO:0007669"/>
    <property type="project" value="UniProtKB-SubCell"/>
</dbReference>
<dbReference type="AlphaFoldDB" id="A0A4Y8IY31"/>
<keyword evidence="5 8" id="KW-0812">Transmembrane</keyword>
<feature type="transmembrane region" description="Helical" evidence="8">
    <location>
        <begin position="6"/>
        <end position="25"/>
    </location>
</feature>
<evidence type="ECO:0000256" key="4">
    <source>
        <dbReference type="ARBA" id="ARBA00022475"/>
    </source>
</evidence>
<evidence type="ECO:0000256" key="8">
    <source>
        <dbReference type="SAM" id="Phobius"/>
    </source>
</evidence>
<evidence type="ECO:0000256" key="7">
    <source>
        <dbReference type="ARBA" id="ARBA00023136"/>
    </source>
</evidence>
<keyword evidence="6 8" id="KW-1133">Transmembrane helix</keyword>
<organism evidence="9 10">
    <name type="scientific">Filobacillus milosensis</name>
    <dbReference type="NCBI Taxonomy" id="94137"/>
    <lineage>
        <taxon>Bacteria</taxon>
        <taxon>Bacillati</taxon>
        <taxon>Bacillota</taxon>
        <taxon>Bacilli</taxon>
        <taxon>Bacillales</taxon>
        <taxon>Bacillaceae</taxon>
        <taxon>Filobacillus</taxon>
    </lineage>
</organism>
<evidence type="ECO:0000313" key="10">
    <source>
        <dbReference type="Proteomes" id="UP000297975"/>
    </source>
</evidence>
<comment type="similarity">
    <text evidence="2">Belongs to the auxin efflux carrier (TC 2.A.69) family.</text>
</comment>
<dbReference type="PANTHER" id="PTHR36838">
    <property type="entry name" value="AUXIN EFFLUX CARRIER FAMILY PROTEIN"/>
    <property type="match status" value="1"/>
</dbReference>
<protein>
    <submittedName>
        <fullName evidence="9">AEC family transporter</fullName>
    </submittedName>
</protein>
<feature type="transmembrane region" description="Helical" evidence="8">
    <location>
        <begin position="91"/>
        <end position="113"/>
    </location>
</feature>
<keyword evidence="3" id="KW-0813">Transport</keyword>
<evidence type="ECO:0000256" key="2">
    <source>
        <dbReference type="ARBA" id="ARBA00010145"/>
    </source>
</evidence>
<dbReference type="InterPro" id="IPR038770">
    <property type="entry name" value="Na+/solute_symporter_sf"/>
</dbReference>
<accession>A0A4Y8IY31</accession>
<feature type="transmembrane region" description="Helical" evidence="8">
    <location>
        <begin position="188"/>
        <end position="206"/>
    </location>
</feature>
<dbReference type="GO" id="GO:0055085">
    <property type="term" value="P:transmembrane transport"/>
    <property type="evidence" value="ECO:0007669"/>
    <property type="project" value="InterPro"/>
</dbReference>
<name>A0A4Y8IY31_9BACI</name>
<reference evidence="9 10" key="1">
    <citation type="submission" date="2019-03" db="EMBL/GenBank/DDBJ databases">
        <authorList>
            <person name="He R.-H."/>
        </authorList>
    </citation>
    <scope>NUCLEOTIDE SEQUENCE [LARGE SCALE GENOMIC DNA]</scope>
    <source>
        <strain evidence="10">SH 714</strain>
    </source>
</reference>
<dbReference type="RefSeq" id="WP_134338792.1">
    <property type="nucleotide sequence ID" value="NZ_SOPW01000002.1"/>
</dbReference>
<feature type="transmembrane region" description="Helical" evidence="8">
    <location>
        <begin position="119"/>
        <end position="140"/>
    </location>
</feature>
<feature type="transmembrane region" description="Helical" evidence="8">
    <location>
        <begin position="279"/>
        <end position="297"/>
    </location>
</feature>
<evidence type="ECO:0000256" key="5">
    <source>
        <dbReference type="ARBA" id="ARBA00022692"/>
    </source>
</evidence>
<dbReference type="InterPro" id="IPR004776">
    <property type="entry name" value="Mem_transp_PIN-like"/>
</dbReference>
<dbReference type="OrthoDB" id="148377at2"/>
<keyword evidence="7 8" id="KW-0472">Membrane</keyword>
<comment type="subcellular location">
    <subcellularLocation>
        <location evidence="1">Cell membrane</location>
        <topology evidence="1">Multi-pass membrane protein</topology>
    </subcellularLocation>
</comment>
<evidence type="ECO:0000256" key="3">
    <source>
        <dbReference type="ARBA" id="ARBA00022448"/>
    </source>
</evidence>
<evidence type="ECO:0000313" key="9">
    <source>
        <dbReference type="EMBL" id="TFB24434.1"/>
    </source>
</evidence>
<dbReference type="Pfam" id="PF03547">
    <property type="entry name" value="Mem_trans"/>
    <property type="match status" value="2"/>
</dbReference>
<gene>
    <name evidence="9" type="ORF">E3U55_02760</name>
</gene>
<sequence length="298" mass="33045">MAVFIQVVLPVISIFFIGFMLQKWLRLDVKSVSAVALYVMLPCLVFQTFYDAELDAQYVNMVVFSAILLVAILLINKIIKWIMKLDETEESSLVLGTAFMNAGNYGAPIILFAFGEEGFIYSVSFLVLQAMIMNFFGVYYAARGKSGGMTRAIQSVLKMPPTYALIVVMFVKFLGIEMPEEVMSSVDLLAAALVPMVMVVLGMQLANIKFEKLEWWKVSYATVVRLFLSPLIAFIIVSFMEIDPLLAKVLIVSSAMPSAATTTMYAVEFNSKPDLVSSITLVTTLMSIFTISALLMIV</sequence>
<dbReference type="Gene3D" id="1.20.1530.20">
    <property type="match status" value="2"/>
</dbReference>
<keyword evidence="10" id="KW-1185">Reference proteome</keyword>